<name>A0A177MFT3_METMH</name>
<reference evidence="1 2" key="1">
    <citation type="submission" date="2016-03" db="EMBL/GenBank/DDBJ databases">
        <authorList>
            <person name="Ploux O."/>
        </authorList>
    </citation>
    <scope>NUCLEOTIDE SEQUENCE [LARGE SCALE GENOMIC DNA]</scope>
    <source>
        <strain evidence="1 2">R-45363</strain>
    </source>
</reference>
<dbReference type="AlphaFoldDB" id="A0A177MFT3"/>
<gene>
    <name evidence="1" type="ORF">A1332_15020</name>
</gene>
<accession>A0A177MFT3</accession>
<dbReference type="Proteomes" id="UP000078090">
    <property type="component" value="Unassembled WGS sequence"/>
</dbReference>
<sequence length="105" mass="12211">MASRRDKQEIQMYSSDDEIGIITAFVEQLEEQSIPRALAVKKRVEDGDTLNEIEIMHFEQMLSEASMMMPLLKHHPEYQKLIAELANLYNEISERALNNQMNVKT</sequence>
<evidence type="ECO:0000313" key="2">
    <source>
        <dbReference type="Proteomes" id="UP000078090"/>
    </source>
</evidence>
<evidence type="ECO:0000313" key="1">
    <source>
        <dbReference type="EMBL" id="OAI03820.1"/>
    </source>
</evidence>
<protein>
    <submittedName>
        <fullName evidence="1">Uncharacterized protein</fullName>
    </submittedName>
</protein>
<dbReference type="EMBL" id="LUUG01000074">
    <property type="protein sequence ID" value="OAI03820.1"/>
    <property type="molecule type" value="Genomic_DNA"/>
</dbReference>
<organism evidence="1 2">
    <name type="scientific">Methylomonas methanica</name>
    <dbReference type="NCBI Taxonomy" id="421"/>
    <lineage>
        <taxon>Bacteria</taxon>
        <taxon>Pseudomonadati</taxon>
        <taxon>Pseudomonadota</taxon>
        <taxon>Gammaproteobacteria</taxon>
        <taxon>Methylococcales</taxon>
        <taxon>Methylococcaceae</taxon>
        <taxon>Methylomonas</taxon>
    </lineage>
</organism>
<comment type="caution">
    <text evidence="1">The sequence shown here is derived from an EMBL/GenBank/DDBJ whole genome shotgun (WGS) entry which is preliminary data.</text>
</comment>
<dbReference type="RefSeq" id="WP_197491451.1">
    <property type="nucleotide sequence ID" value="NZ_LUUG01000074.1"/>
</dbReference>
<proteinExistence type="predicted"/>